<evidence type="ECO:0000313" key="4">
    <source>
        <dbReference type="Proteomes" id="UP000596661"/>
    </source>
</evidence>
<sequence length="749" mass="86930">MWESHPGYDEIIQQQWQQHFNGTLMFRIVSKIKGIKTVLRELNKNYYSDICAQECLAKAKLDECQALLQQQPLNENLHQQEKELRTHYTNVFKSYMSFLQQKAKLNWARAGDENSAFFHNSIRERRRHNQVITIVNAEGVRMEEPKAIIEAFIQYYQELLGSNVHDRKMVQQKIIREGGTLTQPQMSFLLRDYKHEEVKEEIFAIPGYKAPGPDGFGSSFFQKNWSIIGAKVAEAIISLLKTGKLLREINNTTLTLVPKLKCPNTGDPMSPLLFVLGMEYLTRIMRKIGQKSDFIFHHRCKELKLNHLMFADDVLLFCNGDYKSIIYLLQGLKLFSQTSGLQPNPSKSAIYCHGMNHSEMQRVLDASGFQRGEIPFTYLGIPISPKRLSPKECSTLVEKMTQRIRAWSTRHISFAGRAVLINSVLLAIHTYWSQVMLLPKKVIKEIENICKAFLWKGQHMMIGAGQIAWEHVCQSKAAGGIGFKKVAEWNKAAMFKYIWAIATKEDNLWVKWIHSVYIKDKEWWSYEIPQTGSWYWRKIVALKGLLLNLVDPTTFVLKKYNVVDGYKWLCPTVSRVNWSNEVWNRLNTPKHSFVFWLAIQNRLKTRDRLLRFQIITDPSCLLCSGNAETCEHLFFHCPFSSECLQQIKNWLGWKTPASSLWDLVHVIEKRSYSAFRKQVFAAACAALLYQIWRNRNARLWQQAQEDPKTIVQLIKHTCNAQKVVTGRKALLKGTLEREIVCDRENNAKK</sequence>
<dbReference type="EMBL" id="UZAU01000652">
    <property type="status" value="NOT_ANNOTATED_CDS"/>
    <property type="molecule type" value="Genomic_DNA"/>
</dbReference>
<protein>
    <recommendedName>
        <fullName evidence="5">Reverse transcriptase domain-containing protein</fullName>
    </recommendedName>
</protein>
<dbReference type="Pfam" id="PF00078">
    <property type="entry name" value="RVT_1"/>
    <property type="match status" value="1"/>
</dbReference>
<dbReference type="Proteomes" id="UP000596661">
    <property type="component" value="Chromosome 7"/>
</dbReference>
<dbReference type="EnsemblPlants" id="evm.model.07.994">
    <property type="protein sequence ID" value="cds.evm.model.07.994"/>
    <property type="gene ID" value="evm.TU.07.994"/>
</dbReference>
<accession>A0A803Q798</accession>
<name>A0A803Q798_CANSA</name>
<evidence type="ECO:0000259" key="2">
    <source>
        <dbReference type="Pfam" id="PF13966"/>
    </source>
</evidence>
<organism evidence="3 4">
    <name type="scientific">Cannabis sativa</name>
    <name type="common">Hemp</name>
    <name type="synonym">Marijuana</name>
    <dbReference type="NCBI Taxonomy" id="3483"/>
    <lineage>
        <taxon>Eukaryota</taxon>
        <taxon>Viridiplantae</taxon>
        <taxon>Streptophyta</taxon>
        <taxon>Embryophyta</taxon>
        <taxon>Tracheophyta</taxon>
        <taxon>Spermatophyta</taxon>
        <taxon>Magnoliopsida</taxon>
        <taxon>eudicotyledons</taxon>
        <taxon>Gunneridae</taxon>
        <taxon>Pentapetalae</taxon>
        <taxon>rosids</taxon>
        <taxon>fabids</taxon>
        <taxon>Rosales</taxon>
        <taxon>Cannabaceae</taxon>
        <taxon>Cannabis</taxon>
    </lineage>
</organism>
<dbReference type="Pfam" id="PF13966">
    <property type="entry name" value="zf-RVT"/>
    <property type="match status" value="1"/>
</dbReference>
<dbReference type="InterPro" id="IPR000477">
    <property type="entry name" value="RT_dom"/>
</dbReference>
<proteinExistence type="predicted"/>
<dbReference type="PANTHER" id="PTHR33116:SF84">
    <property type="entry name" value="RNA-DIRECTED DNA POLYMERASE"/>
    <property type="match status" value="1"/>
</dbReference>
<reference evidence="3" key="1">
    <citation type="submission" date="2018-11" db="EMBL/GenBank/DDBJ databases">
        <authorList>
            <person name="Grassa J C."/>
        </authorList>
    </citation>
    <scope>NUCLEOTIDE SEQUENCE [LARGE SCALE GENOMIC DNA]</scope>
</reference>
<feature type="domain" description="Reverse transcriptase" evidence="1">
    <location>
        <begin position="246"/>
        <end position="383"/>
    </location>
</feature>
<dbReference type="PANTHER" id="PTHR33116">
    <property type="entry name" value="REVERSE TRANSCRIPTASE ZINC-BINDING DOMAIN-CONTAINING PROTEIN-RELATED-RELATED"/>
    <property type="match status" value="1"/>
</dbReference>
<dbReference type="InterPro" id="IPR026960">
    <property type="entry name" value="RVT-Znf"/>
</dbReference>
<feature type="domain" description="Reverse transcriptase zinc-binding" evidence="2">
    <location>
        <begin position="560"/>
        <end position="642"/>
    </location>
</feature>
<reference evidence="3" key="2">
    <citation type="submission" date="2021-03" db="UniProtKB">
        <authorList>
            <consortium name="EnsemblPlants"/>
        </authorList>
    </citation>
    <scope>IDENTIFICATION</scope>
</reference>
<dbReference type="Gramene" id="evm.model.07.994">
    <property type="protein sequence ID" value="cds.evm.model.07.994"/>
    <property type="gene ID" value="evm.TU.07.994"/>
</dbReference>
<keyword evidence="4" id="KW-1185">Reference proteome</keyword>
<dbReference type="OMA" id="LEREIVC"/>
<evidence type="ECO:0000313" key="3">
    <source>
        <dbReference type="EnsemblPlants" id="cds.evm.model.07.994"/>
    </source>
</evidence>
<evidence type="ECO:0008006" key="5">
    <source>
        <dbReference type="Google" id="ProtNLM"/>
    </source>
</evidence>
<dbReference type="AlphaFoldDB" id="A0A803Q798"/>
<evidence type="ECO:0000259" key="1">
    <source>
        <dbReference type="Pfam" id="PF00078"/>
    </source>
</evidence>